<dbReference type="FunFam" id="3.40.50.20:FF:000001">
    <property type="entry name" value="Carbamoyl-phosphate synthase large chain"/>
    <property type="match status" value="2"/>
</dbReference>
<evidence type="ECO:0000256" key="12">
    <source>
        <dbReference type="PROSITE-ProRule" id="PRU00409"/>
    </source>
</evidence>
<evidence type="ECO:0000256" key="7">
    <source>
        <dbReference type="ARBA" id="ARBA00022741"/>
    </source>
</evidence>
<evidence type="ECO:0000256" key="11">
    <source>
        <dbReference type="ARBA" id="ARBA00047359"/>
    </source>
</evidence>
<dbReference type="Pfam" id="PF25596">
    <property type="entry name" value="CPSase_L_D1"/>
    <property type="match status" value="2"/>
</dbReference>
<evidence type="ECO:0000256" key="8">
    <source>
        <dbReference type="ARBA" id="ARBA00022840"/>
    </source>
</evidence>
<keyword evidence="4" id="KW-0436">Ligase</keyword>
<comment type="cofactor">
    <cofactor evidence="1">
        <name>Mn(2+)</name>
        <dbReference type="ChEBI" id="CHEBI:29035"/>
    </cofactor>
</comment>
<dbReference type="Gene3D" id="3.40.50.20">
    <property type="match status" value="2"/>
</dbReference>
<keyword evidence="9" id="KW-0665">Pyrimidine biosynthesis</keyword>
<dbReference type="InterPro" id="IPR036897">
    <property type="entry name" value="CarbamoylP_synth_lsu_oligo_sf"/>
</dbReference>
<evidence type="ECO:0000313" key="14">
    <source>
        <dbReference type="EMBL" id="QBO37195.1"/>
    </source>
</evidence>
<dbReference type="AlphaFoldDB" id="A0A4V1AIZ2"/>
<dbReference type="GO" id="GO:0046872">
    <property type="term" value="F:metal ion binding"/>
    <property type="evidence" value="ECO:0007669"/>
    <property type="project" value="UniProtKB-KW"/>
</dbReference>
<dbReference type="PANTHER" id="PTHR11405">
    <property type="entry name" value="CARBAMOYLTRANSFERASE FAMILY MEMBER"/>
    <property type="match status" value="1"/>
</dbReference>
<dbReference type="GO" id="GO:0004088">
    <property type="term" value="F:carbamoyl-phosphate synthase (glutamine-hydrolyzing) activity"/>
    <property type="evidence" value="ECO:0007669"/>
    <property type="project" value="TreeGrafter"/>
</dbReference>
<keyword evidence="5" id="KW-0479">Metal-binding</keyword>
<dbReference type="OrthoDB" id="9804197at2"/>
<dbReference type="Gene3D" id="3.30.1490.20">
    <property type="entry name" value="ATP-grasp fold, A domain"/>
    <property type="match status" value="1"/>
</dbReference>
<dbReference type="Proteomes" id="UP000292886">
    <property type="component" value="Chromosome"/>
</dbReference>
<evidence type="ECO:0000259" key="13">
    <source>
        <dbReference type="PROSITE" id="PS50975"/>
    </source>
</evidence>
<dbReference type="InterPro" id="IPR005483">
    <property type="entry name" value="CPSase_dom"/>
</dbReference>
<dbReference type="InterPro" id="IPR005480">
    <property type="entry name" value="CPSase_lsu_oligo"/>
</dbReference>
<dbReference type="Gene3D" id="1.10.1030.10">
    <property type="entry name" value="Carbamoyl-phosphate synthetase, large subunit oligomerisation domain"/>
    <property type="match status" value="1"/>
</dbReference>
<keyword evidence="10" id="KW-0464">Manganese</keyword>
<dbReference type="Pfam" id="PF02787">
    <property type="entry name" value="CPSase_L_D3"/>
    <property type="match status" value="1"/>
</dbReference>
<evidence type="ECO:0000256" key="10">
    <source>
        <dbReference type="ARBA" id="ARBA00023211"/>
    </source>
</evidence>
<keyword evidence="15" id="KW-1185">Reference proteome</keyword>
<dbReference type="GO" id="GO:0006541">
    <property type="term" value="P:glutamine metabolic process"/>
    <property type="evidence" value="ECO:0007669"/>
    <property type="project" value="TreeGrafter"/>
</dbReference>
<evidence type="ECO:0000313" key="15">
    <source>
        <dbReference type="Proteomes" id="UP000292886"/>
    </source>
</evidence>
<dbReference type="PANTHER" id="PTHR11405:SF53">
    <property type="entry name" value="CARBAMOYL-PHOSPHATE SYNTHASE [AMMONIA], MITOCHONDRIAL"/>
    <property type="match status" value="1"/>
</dbReference>
<dbReference type="InterPro" id="IPR011761">
    <property type="entry name" value="ATP-grasp"/>
</dbReference>
<evidence type="ECO:0000256" key="9">
    <source>
        <dbReference type="ARBA" id="ARBA00022975"/>
    </source>
</evidence>
<dbReference type="SMART" id="SM01096">
    <property type="entry name" value="CPSase_L_D3"/>
    <property type="match status" value="1"/>
</dbReference>
<accession>A0A4V1AIZ2</accession>
<dbReference type="RefSeq" id="WP_133364272.1">
    <property type="nucleotide sequence ID" value="NZ_CP037940.1"/>
</dbReference>
<comment type="catalytic activity">
    <reaction evidence="11">
        <text>hydrogencarbonate + NH4(+) + 2 ATP = carbamoyl phosphate + 2 ADP + phosphate + 2 H(+)</text>
        <dbReference type="Rhea" id="RHEA:18029"/>
        <dbReference type="ChEBI" id="CHEBI:15378"/>
        <dbReference type="ChEBI" id="CHEBI:17544"/>
        <dbReference type="ChEBI" id="CHEBI:28938"/>
        <dbReference type="ChEBI" id="CHEBI:30616"/>
        <dbReference type="ChEBI" id="CHEBI:43474"/>
        <dbReference type="ChEBI" id="CHEBI:58228"/>
        <dbReference type="ChEBI" id="CHEBI:456216"/>
        <dbReference type="EC" id="6.3.4.16"/>
    </reaction>
</comment>
<comment type="similarity">
    <text evidence="3">Belongs to the CarB family.</text>
</comment>
<sequence>MLNKKIKKVLLIGAGANDFGRESELDTAAYQVIDAFKQLGIATVLVDDNPYSYALESDHTTAYMRPLTMRSIQEVIDLEHPDAVFPAVGGTTAFRLVEELMQNDDNEKHISLLGVKLNTVSMINNPGLLNERLRAINEPVIMSQVANSIEAAFDIARTVGFPVIVKPVAPQFEASRQQANDSDDLDRALTVAFRQSLTNQVVIDQGINGLREVGLEVMRDMRDTKMFIGAVEDIDPIGIHAADSIIVSPVQTLTDREFQRLRSSAFRIMRALNIVGLAHIQFALDPKTDTYFIIKVSPYFDMTSALVARSTGYPMALVMASVVLGIPLTKVRLPSVFAKKMAMIEPVMDHIVVRFPVFAFGEIENAGIQVNRELNTMQKSVGSTIGVGRSIEEALEKAIRAAHFSNRSFSPTIMNAVPENDLIQQLIHPRDNRVLLLIEALRRGYTVDELAELTKIDEYYFYKLQHIMQLERDVAEHPGDIGLLTQAKYYGLSDGLIAKLWHQEFDDVRRLGRENNLVPTYKAIEPSAGEFPENVTLYYSTFEMENESTRLSEKPVLVIGTGAFRLGDGASGSYTTAVVLDELRRNNIRSIIMNNNPNDLSLTPQLADKQYIEPLEISDVMNVVELEEPAVVIVPGNRIKLINALRDRKVNVRVLAKEKYSPAGPAKDVHEYAANYLYDGNQLRLISLTDHVQGKLMMDHQVLTTYLAENVPLPTLDFDTPGLYQVVSEHFPLPRDVQASDMRPMPYGQVAFMNKITGINWWRLIIRMFINAMTETDKTILAKLPLVPWRYQVSELVANDTDFYQHLQPNATLDTTQFEMGVSVRIVKD</sequence>
<dbReference type="Pfam" id="PF02786">
    <property type="entry name" value="CPSase_L_D2"/>
    <property type="match status" value="1"/>
</dbReference>
<dbReference type="PRINTS" id="PR00098">
    <property type="entry name" value="CPSASE"/>
</dbReference>
<dbReference type="InterPro" id="IPR013815">
    <property type="entry name" value="ATP_grasp_subdomain_1"/>
</dbReference>
<keyword evidence="7 12" id="KW-0547">Nucleotide-binding</keyword>
<dbReference type="EMBL" id="CP037940">
    <property type="protein sequence ID" value="QBO37195.1"/>
    <property type="molecule type" value="Genomic_DNA"/>
</dbReference>
<organism evidence="14 15">
    <name type="scientific">Periweissella cryptocerci</name>
    <dbReference type="NCBI Taxonomy" id="2506420"/>
    <lineage>
        <taxon>Bacteria</taxon>
        <taxon>Bacillati</taxon>
        <taxon>Bacillota</taxon>
        <taxon>Bacilli</taxon>
        <taxon>Lactobacillales</taxon>
        <taxon>Lactobacillaceae</taxon>
        <taxon>Periweissella</taxon>
    </lineage>
</organism>
<evidence type="ECO:0000256" key="4">
    <source>
        <dbReference type="ARBA" id="ARBA00022598"/>
    </source>
</evidence>
<dbReference type="GO" id="GO:0006221">
    <property type="term" value="P:pyrimidine nucleotide biosynthetic process"/>
    <property type="evidence" value="ECO:0007669"/>
    <property type="project" value="UniProtKB-KW"/>
</dbReference>
<dbReference type="GO" id="GO:0005524">
    <property type="term" value="F:ATP binding"/>
    <property type="evidence" value="ECO:0007669"/>
    <property type="project" value="UniProtKB-UniRule"/>
</dbReference>
<dbReference type="PROSITE" id="PS50975">
    <property type="entry name" value="ATP_GRASP"/>
    <property type="match status" value="1"/>
</dbReference>
<feature type="domain" description="ATP-grasp" evidence="13">
    <location>
        <begin position="130"/>
        <end position="324"/>
    </location>
</feature>
<reference evidence="15" key="1">
    <citation type="submission" date="2019-03" db="EMBL/GenBank/DDBJ databases">
        <title>Weissella sp. 26KH-42 Genome sequencing.</title>
        <authorList>
            <person name="Heo J."/>
            <person name="Kim S.-J."/>
            <person name="Kim J.-S."/>
            <person name="Hong S.-B."/>
            <person name="Kwon S.-W."/>
        </authorList>
    </citation>
    <scope>NUCLEOTIDE SEQUENCE [LARGE SCALE GENOMIC DNA]</scope>
    <source>
        <strain evidence="15">26KH-42</strain>
    </source>
</reference>
<evidence type="ECO:0000256" key="6">
    <source>
        <dbReference type="ARBA" id="ARBA00022737"/>
    </source>
</evidence>
<dbReference type="GO" id="GO:0004087">
    <property type="term" value="F:carbamoyl-phosphate synthase (ammonia) activity"/>
    <property type="evidence" value="ECO:0007669"/>
    <property type="project" value="UniProtKB-EC"/>
</dbReference>
<dbReference type="SUPFAM" id="SSF52440">
    <property type="entry name" value="PreATP-grasp domain"/>
    <property type="match status" value="2"/>
</dbReference>
<name>A0A4V1AIZ2_9LACO</name>
<dbReference type="InterPro" id="IPR016185">
    <property type="entry name" value="PreATP-grasp_dom_sf"/>
</dbReference>
<dbReference type="GO" id="GO:0005737">
    <property type="term" value="C:cytoplasm"/>
    <property type="evidence" value="ECO:0007669"/>
    <property type="project" value="TreeGrafter"/>
</dbReference>
<dbReference type="SUPFAM" id="SSF56059">
    <property type="entry name" value="Glutathione synthetase ATP-binding domain-like"/>
    <property type="match status" value="1"/>
</dbReference>
<dbReference type="Gene3D" id="3.30.470.20">
    <property type="entry name" value="ATP-grasp fold, B domain"/>
    <property type="match status" value="1"/>
</dbReference>
<keyword evidence="6" id="KW-0677">Repeat</keyword>
<evidence type="ECO:0000256" key="3">
    <source>
        <dbReference type="ARBA" id="ARBA00009799"/>
    </source>
</evidence>
<dbReference type="InterPro" id="IPR058047">
    <property type="entry name" value="CPSase_preATP-grasp"/>
</dbReference>
<evidence type="ECO:0000256" key="2">
    <source>
        <dbReference type="ARBA" id="ARBA00001946"/>
    </source>
</evidence>
<evidence type="ECO:0000256" key="5">
    <source>
        <dbReference type="ARBA" id="ARBA00022723"/>
    </source>
</evidence>
<dbReference type="KEGG" id="wei:EQG49_12380"/>
<dbReference type="InterPro" id="IPR005479">
    <property type="entry name" value="CPAse_ATP-bd"/>
</dbReference>
<comment type="cofactor">
    <cofactor evidence="2">
        <name>Mg(2+)</name>
        <dbReference type="ChEBI" id="CHEBI:18420"/>
    </cofactor>
</comment>
<protein>
    <submittedName>
        <fullName evidence="14">Carbamoyl-phosphate synthase large subunit</fullName>
    </submittedName>
</protein>
<keyword evidence="8 12" id="KW-0067">ATP-binding</keyword>
<proteinExistence type="inferred from homology"/>
<gene>
    <name evidence="14" type="ORF">EQG49_12380</name>
</gene>
<dbReference type="SUPFAM" id="SSF48108">
    <property type="entry name" value="Carbamoyl phosphate synthetase, large subunit connection domain"/>
    <property type="match status" value="1"/>
</dbReference>
<evidence type="ECO:0000256" key="1">
    <source>
        <dbReference type="ARBA" id="ARBA00001936"/>
    </source>
</evidence>